<evidence type="ECO:0000256" key="1">
    <source>
        <dbReference type="SAM" id="MobiDB-lite"/>
    </source>
</evidence>
<name>A0A4S8MCY9_DENBC</name>
<gene>
    <name evidence="2" type="ORF">K435DRAFT_592839</name>
</gene>
<dbReference type="EMBL" id="ML179104">
    <property type="protein sequence ID" value="THV00408.1"/>
    <property type="molecule type" value="Genomic_DNA"/>
</dbReference>
<organism evidence="2 3">
    <name type="scientific">Dendrothele bispora (strain CBS 962.96)</name>
    <dbReference type="NCBI Taxonomy" id="1314807"/>
    <lineage>
        <taxon>Eukaryota</taxon>
        <taxon>Fungi</taxon>
        <taxon>Dikarya</taxon>
        <taxon>Basidiomycota</taxon>
        <taxon>Agaricomycotina</taxon>
        <taxon>Agaricomycetes</taxon>
        <taxon>Agaricomycetidae</taxon>
        <taxon>Agaricales</taxon>
        <taxon>Agaricales incertae sedis</taxon>
        <taxon>Dendrothele</taxon>
    </lineage>
</organism>
<dbReference type="AlphaFoldDB" id="A0A4S8MCY9"/>
<feature type="non-terminal residue" evidence="2">
    <location>
        <position position="1"/>
    </location>
</feature>
<reference evidence="2 3" key="1">
    <citation type="journal article" date="2019" name="Nat. Ecol. Evol.">
        <title>Megaphylogeny resolves global patterns of mushroom evolution.</title>
        <authorList>
            <person name="Varga T."/>
            <person name="Krizsan K."/>
            <person name="Foldi C."/>
            <person name="Dima B."/>
            <person name="Sanchez-Garcia M."/>
            <person name="Sanchez-Ramirez S."/>
            <person name="Szollosi G.J."/>
            <person name="Szarkandi J.G."/>
            <person name="Papp V."/>
            <person name="Albert L."/>
            <person name="Andreopoulos W."/>
            <person name="Angelini C."/>
            <person name="Antonin V."/>
            <person name="Barry K.W."/>
            <person name="Bougher N.L."/>
            <person name="Buchanan P."/>
            <person name="Buyck B."/>
            <person name="Bense V."/>
            <person name="Catcheside P."/>
            <person name="Chovatia M."/>
            <person name="Cooper J."/>
            <person name="Damon W."/>
            <person name="Desjardin D."/>
            <person name="Finy P."/>
            <person name="Geml J."/>
            <person name="Haridas S."/>
            <person name="Hughes K."/>
            <person name="Justo A."/>
            <person name="Karasinski D."/>
            <person name="Kautmanova I."/>
            <person name="Kiss B."/>
            <person name="Kocsube S."/>
            <person name="Kotiranta H."/>
            <person name="LaButti K.M."/>
            <person name="Lechner B.E."/>
            <person name="Liimatainen K."/>
            <person name="Lipzen A."/>
            <person name="Lukacs Z."/>
            <person name="Mihaltcheva S."/>
            <person name="Morgado L.N."/>
            <person name="Niskanen T."/>
            <person name="Noordeloos M.E."/>
            <person name="Ohm R.A."/>
            <person name="Ortiz-Santana B."/>
            <person name="Ovrebo C."/>
            <person name="Racz N."/>
            <person name="Riley R."/>
            <person name="Savchenko A."/>
            <person name="Shiryaev A."/>
            <person name="Soop K."/>
            <person name="Spirin V."/>
            <person name="Szebenyi C."/>
            <person name="Tomsovsky M."/>
            <person name="Tulloss R.E."/>
            <person name="Uehling J."/>
            <person name="Grigoriev I.V."/>
            <person name="Vagvolgyi C."/>
            <person name="Papp T."/>
            <person name="Martin F.M."/>
            <person name="Miettinen O."/>
            <person name="Hibbett D.S."/>
            <person name="Nagy L.G."/>
        </authorList>
    </citation>
    <scope>NUCLEOTIDE SEQUENCE [LARGE SCALE GENOMIC DNA]</scope>
    <source>
        <strain evidence="2 3">CBS 962.96</strain>
    </source>
</reference>
<feature type="non-terminal residue" evidence="2">
    <location>
        <position position="926"/>
    </location>
</feature>
<dbReference type="OrthoDB" id="3269001at2759"/>
<accession>A0A4S8MCY9</accession>
<evidence type="ECO:0000313" key="3">
    <source>
        <dbReference type="Proteomes" id="UP000297245"/>
    </source>
</evidence>
<keyword evidence="3" id="KW-1185">Reference proteome</keyword>
<dbReference type="Proteomes" id="UP000297245">
    <property type="component" value="Unassembled WGS sequence"/>
</dbReference>
<proteinExistence type="predicted"/>
<sequence>TLIAYCIALVGRAFEGASERGASLVLKLLKIFGRSLTMLGAGGETIEQGNAIDDIPDSITTLEGRLNLGISSIPYAVCPSCSCTYKPVYAVGSSEPEYDSQCSHVTCQGPCTARLLDETSRPLKTFHYYPFFDWFGKFLSLPGVEELGDKFCQDIRNNPENPSDKYDARDGRFVRDFRANDGSLFVADRSEEGRWFFKLHADSFNIEGNRIRGPKKSTGVLALLCLNLPLHLANDPAYVYLAGLIQGPSEPDPKEAANSHYLEPLIRDLDLAFTRGISPYHSHRSRTQAKPYHRVHRVAVANAVMDLKAARPYAGLLDASSQHFCFICNCWHTAHLGRVDYENWGTVDDDFLKKGATLWINAETKSERDCVEDIYGTRHSAMWILNYWKPSQQLVPEPMHAFIMRVLQNFFRKPLGLENPDKNKTTYTSFRAYYYDFTPPPHLSETAATGEKPHNELSLTMNHHSANGVGDLHRKLQQPVEDPLERGLESLANNLRSYTWHALAFVCVDLNRLPSKVSKIEKDHLVQQLINWRRTQPTSVLKWKKIDSSAVLKRLHLVISEIITPAWVGNPPPNTGLPKAGTLKADHWRTLFSIHLPLALLSLWGESSPLKTSDPSDMSSVLETALYLSCALITMTKDTLTSERRESFRHLYRQHVLGLRDNFPGFFMPSHHLAFHIYEFMDHFSTVRNWWAFFFERLIGRLQRLPTNHIIGQSERTILHGFNHGASFRQWLLRPDCPPLLAYCLKLLDKTYSYTKRGYSSGERDDEDNEHEIDLSGQKQSELDKWVLSSPPSPELIQVCSNQNSDRIRCFSRIAAPRGFYTVSNTKAVGNSYVCFKDGSSWSAGQVHHIFDYSDENIHFAIKRCAPFKSQDTTEDSFSLFWSRGFEAKMVSSAFHTKLEIVNKGAIMGHVARWPLVQGRAVVLSL</sequence>
<feature type="region of interest" description="Disordered" evidence="1">
    <location>
        <begin position="758"/>
        <end position="778"/>
    </location>
</feature>
<evidence type="ECO:0000313" key="2">
    <source>
        <dbReference type="EMBL" id="THV00408.1"/>
    </source>
</evidence>
<protein>
    <submittedName>
        <fullName evidence="2">Uncharacterized protein</fullName>
    </submittedName>
</protein>